<keyword evidence="2 6" id="KW-0479">Metal-binding</keyword>
<gene>
    <name evidence="7" type="ORF">GJA_1725</name>
</gene>
<dbReference type="AlphaFoldDB" id="W0V4T5"/>
<dbReference type="eggNOG" id="COG5553">
    <property type="taxonomic scope" value="Bacteria"/>
</dbReference>
<dbReference type="Gene3D" id="1.20.5.440">
    <property type="entry name" value="ATP synthase delta/epsilon subunit, C-terminal domain"/>
    <property type="match status" value="1"/>
</dbReference>
<dbReference type="STRING" id="1349767.GJA_1725"/>
<proteinExistence type="inferred from homology"/>
<keyword evidence="4" id="KW-0560">Oxidoreductase</keyword>
<evidence type="ECO:0000256" key="1">
    <source>
        <dbReference type="ARBA" id="ARBA00006622"/>
    </source>
</evidence>
<dbReference type="CDD" id="cd10548">
    <property type="entry name" value="cupin_CDO"/>
    <property type="match status" value="1"/>
</dbReference>
<evidence type="ECO:0000256" key="6">
    <source>
        <dbReference type="PIRSR" id="PIRSR610300-51"/>
    </source>
</evidence>
<dbReference type="HOGENOM" id="CLU_118472_1_0_4"/>
<keyword evidence="5 6" id="KW-0408">Iron</keyword>
<dbReference type="RefSeq" id="WP_038490803.1">
    <property type="nucleotide sequence ID" value="NZ_BCTH01000005.1"/>
</dbReference>
<protein>
    <submittedName>
        <fullName evidence="7">Cysteine dioxygenase type I</fullName>
    </submittedName>
</protein>
<name>W0V4T5_9BURK</name>
<dbReference type="EMBL" id="HG322949">
    <property type="protein sequence ID" value="CDG82363.1"/>
    <property type="molecule type" value="Genomic_DNA"/>
</dbReference>
<feature type="binding site" evidence="6">
    <location>
        <position position="95"/>
    </location>
    <ligand>
        <name>Fe cation</name>
        <dbReference type="ChEBI" id="CHEBI:24875"/>
        <note>catalytic</note>
    </ligand>
</feature>
<keyword evidence="3 7" id="KW-0223">Dioxygenase</keyword>
<dbReference type="PANTHER" id="PTHR12918:SF1">
    <property type="entry name" value="CYSTEINE DIOXYGENASE TYPE 1"/>
    <property type="match status" value="1"/>
</dbReference>
<accession>W0V4T5</accession>
<dbReference type="InterPro" id="IPR014710">
    <property type="entry name" value="RmlC-like_jellyroll"/>
</dbReference>
<keyword evidence="8" id="KW-1185">Reference proteome</keyword>
<comment type="similarity">
    <text evidence="1">Belongs to the cysteine dioxygenase family.</text>
</comment>
<sequence>MADIDRHEELPAPLRRLVEGFDDLLGQGGGEALLVERGGALLRELVARDDWLPPEAALPDPRFYRQYLLYRDPQARFSVVSFVWGPGQSTPIHNHTVWGLIGLLRGAEISQDYRYGADGVLERSGLPQLLHTGSVAAVSPALGDIHQVSNAYDDRVSIGVHVYGADIGALDRSVFTPDGAVKPFRSGYANLANAANL</sequence>
<feature type="binding site" evidence="6">
    <location>
        <position position="146"/>
    </location>
    <ligand>
        <name>Fe cation</name>
        <dbReference type="ChEBI" id="CHEBI:24875"/>
        <note>catalytic</note>
    </ligand>
</feature>
<dbReference type="Gene3D" id="2.60.120.10">
    <property type="entry name" value="Jelly Rolls"/>
    <property type="match status" value="1"/>
</dbReference>
<dbReference type="PANTHER" id="PTHR12918">
    <property type="entry name" value="CYSTEINE DIOXYGENASE"/>
    <property type="match status" value="1"/>
</dbReference>
<reference evidence="7 8" key="1">
    <citation type="journal article" date="2015" name="Genome Announc.">
        <title>Genome Sequence of Mushroom Soft-Rot Pathogen Janthinobacterium agaricidamnosum.</title>
        <authorList>
            <person name="Graupner K."/>
            <person name="Lackner G."/>
            <person name="Hertweck C."/>
        </authorList>
    </citation>
    <scope>NUCLEOTIDE SEQUENCE [LARGE SCALE GENOMIC DNA]</scope>
    <source>
        <strain evidence="8">NBRC 102515 / DSM 9628</strain>
    </source>
</reference>
<organism evidence="7 8">
    <name type="scientific">Janthinobacterium agaricidamnosum NBRC 102515 = DSM 9628</name>
    <dbReference type="NCBI Taxonomy" id="1349767"/>
    <lineage>
        <taxon>Bacteria</taxon>
        <taxon>Pseudomonadati</taxon>
        <taxon>Pseudomonadota</taxon>
        <taxon>Betaproteobacteria</taxon>
        <taxon>Burkholderiales</taxon>
        <taxon>Oxalobacteraceae</taxon>
        <taxon>Janthinobacterium</taxon>
    </lineage>
</organism>
<evidence type="ECO:0000256" key="2">
    <source>
        <dbReference type="ARBA" id="ARBA00022723"/>
    </source>
</evidence>
<evidence type="ECO:0000313" key="8">
    <source>
        <dbReference type="Proteomes" id="UP000027604"/>
    </source>
</evidence>
<dbReference type="PATRIC" id="fig|1349767.4.peg.3402"/>
<dbReference type="InterPro" id="IPR011051">
    <property type="entry name" value="RmlC_Cupin_sf"/>
</dbReference>
<feature type="binding site" evidence="6">
    <location>
        <position position="93"/>
    </location>
    <ligand>
        <name>Fe cation</name>
        <dbReference type="ChEBI" id="CHEBI:24875"/>
        <note>catalytic</note>
    </ligand>
</feature>
<evidence type="ECO:0000313" key="7">
    <source>
        <dbReference type="EMBL" id="CDG82363.1"/>
    </source>
</evidence>
<dbReference type="Proteomes" id="UP000027604">
    <property type="component" value="Chromosome I"/>
</dbReference>
<dbReference type="SUPFAM" id="SSF51182">
    <property type="entry name" value="RmlC-like cupins"/>
    <property type="match status" value="1"/>
</dbReference>
<dbReference type="KEGG" id="jag:GJA_1725"/>
<dbReference type="InterPro" id="IPR010300">
    <property type="entry name" value="CDO_1"/>
</dbReference>
<evidence type="ECO:0000256" key="3">
    <source>
        <dbReference type="ARBA" id="ARBA00022964"/>
    </source>
</evidence>
<evidence type="ECO:0000256" key="4">
    <source>
        <dbReference type="ARBA" id="ARBA00023002"/>
    </source>
</evidence>
<dbReference type="GO" id="GO:0016702">
    <property type="term" value="F:oxidoreductase activity, acting on single donors with incorporation of molecular oxygen, incorporation of two atoms of oxygen"/>
    <property type="evidence" value="ECO:0007669"/>
    <property type="project" value="InterPro"/>
</dbReference>
<dbReference type="OrthoDB" id="7059163at2"/>
<evidence type="ECO:0000256" key="5">
    <source>
        <dbReference type="ARBA" id="ARBA00023004"/>
    </source>
</evidence>
<dbReference type="GO" id="GO:0008198">
    <property type="term" value="F:ferrous iron binding"/>
    <property type="evidence" value="ECO:0007669"/>
    <property type="project" value="TreeGrafter"/>
</dbReference>